<dbReference type="InterPro" id="IPR006311">
    <property type="entry name" value="TAT_signal"/>
</dbReference>
<reference evidence="2" key="1">
    <citation type="submission" date="2024-03" db="EMBL/GenBank/DDBJ databases">
        <authorList>
            <person name="Plomp N."/>
            <person name="Harmsen H.J."/>
        </authorList>
    </citation>
    <scope>NUCLEOTIDE SEQUENCE</scope>
    <source>
        <strain evidence="2">HTF-128</strain>
    </source>
</reference>
<dbReference type="RefSeq" id="WP_339396020.1">
    <property type="nucleotide sequence ID" value="NZ_JBBFGL010000012.1"/>
</dbReference>
<dbReference type="AlphaFoldDB" id="A0AB35YBQ9"/>
<dbReference type="PROSITE" id="PS51318">
    <property type="entry name" value="TAT"/>
    <property type="match status" value="1"/>
</dbReference>
<evidence type="ECO:0000313" key="2">
    <source>
        <dbReference type="EMBL" id="MEJ5196770.1"/>
    </source>
</evidence>
<dbReference type="Pfam" id="PF10518">
    <property type="entry name" value="TAT_signal"/>
    <property type="match status" value="1"/>
</dbReference>
<sequence>MKHTPPRKISRRTFLKTGAVAAAVMACAGTLSACWVQPDGNSDIVVTEKIKTIEGVKYTMSVDIITGINFNLNAEAGEGVAAPIFDENKFSVSFYSDKKKGYYIQDAKADSFTFNKENGSCWGRISSSTVENAAGIGFVDSDFTTNDRVEVKYQLAPGKNIIWKIRLESTATTTVR</sequence>
<dbReference type="InterPro" id="IPR019546">
    <property type="entry name" value="TAT_signal_bac_arc"/>
</dbReference>
<evidence type="ECO:0000313" key="3">
    <source>
        <dbReference type="Proteomes" id="UP001373196"/>
    </source>
</evidence>
<dbReference type="Proteomes" id="UP001373196">
    <property type="component" value="Unassembled WGS sequence"/>
</dbReference>
<protein>
    <submittedName>
        <fullName evidence="2">Twin-arginine translocation signal domain-containing protein</fullName>
    </submittedName>
</protein>
<feature type="chain" id="PRO_5044228185" evidence="1">
    <location>
        <begin position="34"/>
        <end position="176"/>
    </location>
</feature>
<organism evidence="2 3">
    <name type="scientific">Faecalibacterium wellingii</name>
    <dbReference type="NCBI Taxonomy" id="2929491"/>
    <lineage>
        <taxon>Bacteria</taxon>
        <taxon>Bacillati</taxon>
        <taxon>Bacillota</taxon>
        <taxon>Clostridia</taxon>
        <taxon>Eubacteriales</taxon>
        <taxon>Oscillospiraceae</taxon>
        <taxon>Faecalibacterium</taxon>
    </lineage>
</organism>
<dbReference type="NCBIfam" id="TIGR01409">
    <property type="entry name" value="TAT_signal_seq"/>
    <property type="match status" value="1"/>
</dbReference>
<dbReference type="PROSITE" id="PS51257">
    <property type="entry name" value="PROKAR_LIPOPROTEIN"/>
    <property type="match status" value="1"/>
</dbReference>
<feature type="signal peptide" evidence="1">
    <location>
        <begin position="1"/>
        <end position="33"/>
    </location>
</feature>
<name>A0AB35YBQ9_9FIRM</name>
<evidence type="ECO:0000256" key="1">
    <source>
        <dbReference type="SAM" id="SignalP"/>
    </source>
</evidence>
<gene>
    <name evidence="2" type="ORF">WF834_11440</name>
</gene>
<proteinExistence type="predicted"/>
<comment type="caution">
    <text evidence="2">The sequence shown here is derived from an EMBL/GenBank/DDBJ whole genome shotgun (WGS) entry which is preliminary data.</text>
</comment>
<keyword evidence="1" id="KW-0732">Signal</keyword>
<dbReference type="EMBL" id="JBBFGL010000012">
    <property type="protein sequence ID" value="MEJ5196770.1"/>
    <property type="molecule type" value="Genomic_DNA"/>
</dbReference>
<accession>A0AB35YBQ9</accession>